<dbReference type="RefSeq" id="WP_073290669.1">
    <property type="nucleotide sequence ID" value="NZ_FRAV01000003.1"/>
</dbReference>
<organism evidence="1 2">
    <name type="scientific">Chryseobacterium polytrichastri</name>
    <dbReference type="NCBI Taxonomy" id="1302687"/>
    <lineage>
        <taxon>Bacteria</taxon>
        <taxon>Pseudomonadati</taxon>
        <taxon>Bacteroidota</taxon>
        <taxon>Flavobacteriia</taxon>
        <taxon>Flavobacteriales</taxon>
        <taxon>Weeksellaceae</taxon>
        <taxon>Chryseobacterium group</taxon>
        <taxon>Chryseobacterium</taxon>
    </lineage>
</organism>
<evidence type="ECO:0000313" key="1">
    <source>
        <dbReference type="EMBL" id="SHK35463.1"/>
    </source>
</evidence>
<evidence type="ECO:0000313" key="2">
    <source>
        <dbReference type="Proteomes" id="UP000184364"/>
    </source>
</evidence>
<dbReference type="STRING" id="1302687.SAMN05444267_100370"/>
<name>A0A1M6RSL1_9FLAO</name>
<sequence>MKNLSLIQSVGIFALTLATSCTPSYFGKTYSPTQNVDVYFEANDVKREHEVMGTTDIGQGFSSLNAVQQKVIELGKAQGADGVIMKLTEEVTGTSKSDFGNTKHGSKNSTYTGGSISNNIKTKKVQATFIKYK</sequence>
<dbReference type="Proteomes" id="UP000184364">
    <property type="component" value="Unassembled WGS sequence"/>
</dbReference>
<dbReference type="OrthoDB" id="666740at2"/>
<dbReference type="AlphaFoldDB" id="A0A1M6RSL1"/>
<dbReference type="EMBL" id="FRAV01000003">
    <property type="protein sequence ID" value="SHK35463.1"/>
    <property type="molecule type" value="Genomic_DNA"/>
</dbReference>
<protein>
    <submittedName>
        <fullName evidence="1">Uncharacterized protein</fullName>
    </submittedName>
</protein>
<gene>
    <name evidence="1" type="ORF">SAMN05444267_100370</name>
</gene>
<accession>A0A1M6RSL1</accession>
<reference evidence="2" key="1">
    <citation type="submission" date="2016-11" db="EMBL/GenBank/DDBJ databases">
        <authorList>
            <person name="Varghese N."/>
            <person name="Submissions S."/>
        </authorList>
    </citation>
    <scope>NUCLEOTIDE SEQUENCE [LARGE SCALE GENOMIC DNA]</scope>
    <source>
        <strain evidence="2">DSM 26899</strain>
    </source>
</reference>
<keyword evidence="2" id="KW-1185">Reference proteome</keyword>
<proteinExistence type="predicted"/>
<dbReference type="PROSITE" id="PS51257">
    <property type="entry name" value="PROKAR_LIPOPROTEIN"/>
    <property type="match status" value="1"/>
</dbReference>